<reference evidence="1" key="1">
    <citation type="submission" date="2023-07" db="EMBL/GenBank/DDBJ databases">
        <title>Sorghum-associated microbial communities from plants grown in Nebraska, USA.</title>
        <authorList>
            <person name="Schachtman D."/>
        </authorList>
    </citation>
    <scope>NUCLEOTIDE SEQUENCE</scope>
    <source>
        <strain evidence="1">DS1280</strain>
    </source>
</reference>
<proteinExistence type="predicted"/>
<name>A0ACC6IPK5_9FLAO</name>
<sequence length="238" mass="27428">MINSAAGFKSGSNRVIESHVRKILQYVVSCYQLILKDGKKYNYSTRGKIKQENFLRNGLVDDYLRKNINLLNSGGINQYTIINRESTETYHSESDGLIHDDPIDIKIEYSPLKNDLQDDAVYFAIECKRITIDSDSKDYVSDTEKFSDRIYTSKRLPFEGQIGFLENPKISHSTICVKVNERLQSCKKLTTTQNLKLVQISPNFEGSYKSIHKKINENKDDFSVFHLFLDYSKIVVTN</sequence>
<keyword evidence="2" id="KW-1185">Reference proteome</keyword>
<dbReference type="Proteomes" id="UP001184376">
    <property type="component" value="Unassembled WGS sequence"/>
</dbReference>
<dbReference type="EMBL" id="JAVDRG010000001">
    <property type="protein sequence ID" value="MDR6439678.1"/>
    <property type="molecule type" value="Genomic_DNA"/>
</dbReference>
<evidence type="ECO:0000313" key="1">
    <source>
        <dbReference type="EMBL" id="MDR6439678.1"/>
    </source>
</evidence>
<gene>
    <name evidence="1" type="ORF">J2795_000363</name>
</gene>
<evidence type="ECO:0000313" key="2">
    <source>
        <dbReference type="Proteomes" id="UP001184376"/>
    </source>
</evidence>
<organism evidence="1 2">
    <name type="scientific">Chryseobacterium bernardetii</name>
    <dbReference type="NCBI Taxonomy" id="1241978"/>
    <lineage>
        <taxon>Bacteria</taxon>
        <taxon>Pseudomonadati</taxon>
        <taxon>Bacteroidota</taxon>
        <taxon>Flavobacteriia</taxon>
        <taxon>Flavobacteriales</taxon>
        <taxon>Weeksellaceae</taxon>
        <taxon>Chryseobacterium group</taxon>
        <taxon>Chryseobacterium</taxon>
    </lineage>
</organism>
<accession>A0ACC6IPK5</accession>
<comment type="caution">
    <text evidence="1">The sequence shown here is derived from an EMBL/GenBank/DDBJ whole genome shotgun (WGS) entry which is preliminary data.</text>
</comment>
<protein>
    <submittedName>
        <fullName evidence="1">Uncharacterized protein</fullName>
    </submittedName>
</protein>